<protein>
    <submittedName>
        <fullName evidence="4">(raccoon dog) hypothetical protein</fullName>
    </submittedName>
</protein>
<keyword evidence="2" id="KW-0689">Ribosomal protein</keyword>
<accession>A0A811XUQ6</accession>
<reference evidence="4" key="1">
    <citation type="submission" date="2020-12" db="EMBL/GenBank/DDBJ databases">
        <authorList>
            <consortium name="Molecular Ecology Group"/>
        </authorList>
    </citation>
    <scope>NUCLEOTIDE SEQUENCE</scope>
    <source>
        <strain evidence="4">TBG_1078</strain>
    </source>
</reference>
<dbReference type="Proteomes" id="UP000645828">
    <property type="component" value="Unassembled WGS sequence"/>
</dbReference>
<dbReference type="GO" id="GO:0002181">
    <property type="term" value="P:cytoplasmic translation"/>
    <property type="evidence" value="ECO:0007669"/>
    <property type="project" value="TreeGrafter"/>
</dbReference>
<dbReference type="SUPFAM" id="SSF56053">
    <property type="entry name" value="Ribosomal protein L6"/>
    <property type="match status" value="1"/>
</dbReference>
<evidence type="ECO:0000256" key="1">
    <source>
        <dbReference type="ARBA" id="ARBA00009356"/>
    </source>
</evidence>
<gene>
    <name evidence="4" type="ORF">NYPRO_LOCUS1567</name>
</gene>
<dbReference type="GO" id="GO:0003735">
    <property type="term" value="F:structural constituent of ribosome"/>
    <property type="evidence" value="ECO:0007669"/>
    <property type="project" value="InterPro"/>
</dbReference>
<dbReference type="PANTHER" id="PTHR11655:SF16">
    <property type="entry name" value="60S RIBOSOMAL PROTEIN L9"/>
    <property type="match status" value="1"/>
</dbReference>
<evidence type="ECO:0000256" key="2">
    <source>
        <dbReference type="ARBA" id="ARBA00022980"/>
    </source>
</evidence>
<organism evidence="4 5">
    <name type="scientific">Nyctereutes procyonoides</name>
    <name type="common">Raccoon dog</name>
    <name type="synonym">Canis procyonoides</name>
    <dbReference type="NCBI Taxonomy" id="34880"/>
    <lineage>
        <taxon>Eukaryota</taxon>
        <taxon>Metazoa</taxon>
        <taxon>Chordata</taxon>
        <taxon>Craniata</taxon>
        <taxon>Vertebrata</taxon>
        <taxon>Euteleostomi</taxon>
        <taxon>Mammalia</taxon>
        <taxon>Eutheria</taxon>
        <taxon>Laurasiatheria</taxon>
        <taxon>Carnivora</taxon>
        <taxon>Caniformia</taxon>
        <taxon>Canidae</taxon>
        <taxon>Nyctereutes</taxon>
    </lineage>
</organism>
<dbReference type="Gene3D" id="3.90.930.12">
    <property type="entry name" value="Ribosomal protein L6, alpha-beta domain"/>
    <property type="match status" value="2"/>
</dbReference>
<comment type="caution">
    <text evidence="4">The sequence shown here is derived from an EMBL/GenBank/DDBJ whole genome shotgun (WGS) entry which is preliminary data.</text>
</comment>
<dbReference type="PANTHER" id="PTHR11655">
    <property type="entry name" value="60S/50S RIBOSOMAL PROTEIN L6/L9"/>
    <property type="match status" value="1"/>
</dbReference>
<evidence type="ECO:0000313" key="5">
    <source>
        <dbReference type="Proteomes" id="UP000645828"/>
    </source>
</evidence>
<dbReference type="InterPro" id="IPR036789">
    <property type="entry name" value="Ribosomal_uL6-like_a/b-dom_sf"/>
</dbReference>
<dbReference type="AlphaFoldDB" id="A0A811XUQ6"/>
<keyword evidence="3" id="KW-0687">Ribonucleoprotein</keyword>
<dbReference type="InterPro" id="IPR000702">
    <property type="entry name" value="Ribosomal_uL6-like"/>
</dbReference>
<name>A0A811XUQ6_NYCPR</name>
<evidence type="ECO:0000256" key="3">
    <source>
        <dbReference type="ARBA" id="ARBA00023274"/>
    </source>
</evidence>
<dbReference type="GO" id="GO:0022625">
    <property type="term" value="C:cytosolic large ribosomal subunit"/>
    <property type="evidence" value="ECO:0007669"/>
    <property type="project" value="TreeGrafter"/>
</dbReference>
<sequence>MRIKTILGNQTVNIPENVNITLKGCTVIVKGPRGTLQRDFNHINVEPSLLGKKELAIVHTIYSQLQNMIKGNLLGFCYYMRSMYAHFPINIVIQKNSSLLEIKISWVKNTSTGGRESSCVACLVSQSQKDELIIFLRLIYFEREREKEGKRALGEEDKERRRGKILSRLPTDCLNSANQTVKNNVTRKFLDVTYFSEKGTVQQADE</sequence>
<dbReference type="EMBL" id="CAJHUB010000649">
    <property type="protein sequence ID" value="CAD7668323.1"/>
    <property type="molecule type" value="Genomic_DNA"/>
</dbReference>
<proteinExistence type="inferred from homology"/>
<comment type="similarity">
    <text evidence="1">Belongs to the universal ribosomal protein uL6 family.</text>
</comment>
<keyword evidence="5" id="KW-1185">Reference proteome</keyword>
<dbReference type="GO" id="GO:0019843">
    <property type="term" value="F:rRNA binding"/>
    <property type="evidence" value="ECO:0007669"/>
    <property type="project" value="InterPro"/>
</dbReference>
<evidence type="ECO:0000313" key="4">
    <source>
        <dbReference type="EMBL" id="CAD7668323.1"/>
    </source>
</evidence>